<dbReference type="SMART" id="SM00744">
    <property type="entry name" value="RINGv"/>
    <property type="match status" value="1"/>
</dbReference>
<evidence type="ECO:0000256" key="12">
    <source>
        <dbReference type="SAM" id="Phobius"/>
    </source>
</evidence>
<protein>
    <recommendedName>
        <fullName evidence="8">E3 ubiquitin-protein ligase MARCHF5</fullName>
    </recommendedName>
    <alternativeName>
        <fullName evidence="10">Membrane-associated RING finger protein 5</fullName>
    </alternativeName>
    <alternativeName>
        <fullName evidence="9">Membrane-associated RING-CH protein V</fullName>
    </alternativeName>
    <alternativeName>
        <fullName evidence="11">RING-type E3 ubiquitin transferase MARCHF5</fullName>
    </alternativeName>
</protein>
<dbReference type="Gene3D" id="3.30.40.10">
    <property type="entry name" value="Zinc/RING finger domain, C3HC4 (zinc finger)"/>
    <property type="match status" value="1"/>
</dbReference>
<evidence type="ECO:0000256" key="4">
    <source>
        <dbReference type="ARBA" id="ARBA00022771"/>
    </source>
</evidence>
<dbReference type="EMBL" id="CAJPIZ010008116">
    <property type="protein sequence ID" value="CAG2110870.1"/>
    <property type="molecule type" value="Genomic_DNA"/>
</dbReference>
<organism evidence="14">
    <name type="scientific">Medioppia subpectinata</name>
    <dbReference type="NCBI Taxonomy" id="1979941"/>
    <lineage>
        <taxon>Eukaryota</taxon>
        <taxon>Metazoa</taxon>
        <taxon>Ecdysozoa</taxon>
        <taxon>Arthropoda</taxon>
        <taxon>Chelicerata</taxon>
        <taxon>Arachnida</taxon>
        <taxon>Acari</taxon>
        <taxon>Acariformes</taxon>
        <taxon>Sarcoptiformes</taxon>
        <taxon>Oribatida</taxon>
        <taxon>Brachypylina</taxon>
        <taxon>Oppioidea</taxon>
        <taxon>Oppiidae</taxon>
        <taxon>Medioppia</taxon>
    </lineage>
</organism>
<dbReference type="InterPro" id="IPR013083">
    <property type="entry name" value="Znf_RING/FYVE/PHD"/>
</dbReference>
<dbReference type="InterPro" id="IPR011016">
    <property type="entry name" value="Znf_RING-CH"/>
</dbReference>
<evidence type="ECO:0000256" key="1">
    <source>
        <dbReference type="ARBA" id="ARBA00004141"/>
    </source>
</evidence>
<evidence type="ECO:0000256" key="5">
    <source>
        <dbReference type="ARBA" id="ARBA00022833"/>
    </source>
</evidence>
<sequence>MDDMVRRGVSGDDDQIACGYATDDSTAGTSSSGDSNDSLGLNIIQNLDLIYMNQLEDNTSQSYTDSVDERRQCWLCLGQDEVSSRRPSTSSLSSDVLRSCDQWLSPCRCKGTAKWIHNECLQLWIDEKQKLDTSVAVKCSQCNTQYVLVFPPNVSTYAMVLCIAGAVYMSAFSYGVLTCLQIMGAEKTSELIESSNKSVSLIGLPSIPFILCAGKLINWENMVLRLWRRHYRKIPLISFFTGRPAEGFNRENMERNLLGLENAVQIERNNGVINHIEINVSGTSICRAFCGALLLPTFAKLVGQCLYDSIDSNIHKTLLGGITFIAVKGGLKIYLRQQQFIRQTKRKILNYREFAGRDARN</sequence>
<dbReference type="SUPFAM" id="SSF57850">
    <property type="entry name" value="RING/U-box"/>
    <property type="match status" value="1"/>
</dbReference>
<feature type="transmembrane region" description="Helical" evidence="12">
    <location>
        <begin position="157"/>
        <end position="177"/>
    </location>
</feature>
<keyword evidence="5" id="KW-0862">Zinc</keyword>
<dbReference type="PANTHER" id="PTHR46283">
    <property type="entry name" value="E3 UBIQUITIN-PROTEIN LIGASE MARCH5"/>
    <property type="match status" value="1"/>
</dbReference>
<evidence type="ECO:0000256" key="7">
    <source>
        <dbReference type="ARBA" id="ARBA00023136"/>
    </source>
</evidence>
<accession>A0A7R9Q2Y9</accession>
<dbReference type="Pfam" id="PF12906">
    <property type="entry name" value="RINGv"/>
    <property type="match status" value="1"/>
</dbReference>
<evidence type="ECO:0000256" key="3">
    <source>
        <dbReference type="ARBA" id="ARBA00022723"/>
    </source>
</evidence>
<evidence type="ECO:0000256" key="11">
    <source>
        <dbReference type="ARBA" id="ARBA00043231"/>
    </source>
</evidence>
<name>A0A7R9Q2Y9_9ACAR</name>
<dbReference type="Proteomes" id="UP000759131">
    <property type="component" value="Unassembled WGS sequence"/>
</dbReference>
<dbReference type="PROSITE" id="PS51292">
    <property type="entry name" value="ZF_RING_CH"/>
    <property type="match status" value="1"/>
</dbReference>
<evidence type="ECO:0000256" key="2">
    <source>
        <dbReference type="ARBA" id="ARBA00022692"/>
    </source>
</evidence>
<dbReference type="AlphaFoldDB" id="A0A7R9Q2Y9"/>
<keyword evidence="2 12" id="KW-0812">Transmembrane</keyword>
<keyword evidence="4" id="KW-0863">Zinc-finger</keyword>
<proteinExistence type="predicted"/>
<evidence type="ECO:0000313" key="15">
    <source>
        <dbReference type="Proteomes" id="UP000759131"/>
    </source>
</evidence>
<reference evidence="14" key="1">
    <citation type="submission" date="2020-11" db="EMBL/GenBank/DDBJ databases">
        <authorList>
            <person name="Tran Van P."/>
        </authorList>
    </citation>
    <scope>NUCLEOTIDE SEQUENCE</scope>
</reference>
<evidence type="ECO:0000256" key="6">
    <source>
        <dbReference type="ARBA" id="ARBA00022989"/>
    </source>
</evidence>
<evidence type="ECO:0000256" key="9">
    <source>
        <dbReference type="ARBA" id="ARBA00043044"/>
    </source>
</evidence>
<evidence type="ECO:0000256" key="10">
    <source>
        <dbReference type="ARBA" id="ARBA00043185"/>
    </source>
</evidence>
<keyword evidence="3" id="KW-0479">Metal-binding</keyword>
<keyword evidence="15" id="KW-1185">Reference proteome</keyword>
<dbReference type="EMBL" id="OC862691">
    <property type="protein sequence ID" value="CAD7630440.1"/>
    <property type="molecule type" value="Genomic_DNA"/>
</dbReference>
<evidence type="ECO:0000256" key="8">
    <source>
        <dbReference type="ARBA" id="ARBA00040151"/>
    </source>
</evidence>
<evidence type="ECO:0000259" key="13">
    <source>
        <dbReference type="PROSITE" id="PS51292"/>
    </source>
</evidence>
<gene>
    <name evidence="14" type="ORF">OSB1V03_LOCUS10853</name>
</gene>
<keyword evidence="6 12" id="KW-1133">Transmembrane helix</keyword>
<keyword evidence="7 12" id="KW-0472">Membrane</keyword>
<dbReference type="GO" id="GO:0008270">
    <property type="term" value="F:zinc ion binding"/>
    <property type="evidence" value="ECO:0007669"/>
    <property type="project" value="UniProtKB-KW"/>
</dbReference>
<comment type="subcellular location">
    <subcellularLocation>
        <location evidence="1">Membrane</location>
        <topology evidence="1">Multi-pass membrane protein</topology>
    </subcellularLocation>
</comment>
<feature type="domain" description="RING-CH-type" evidence="13">
    <location>
        <begin position="65"/>
        <end position="149"/>
    </location>
</feature>
<evidence type="ECO:0000313" key="14">
    <source>
        <dbReference type="EMBL" id="CAD7630440.1"/>
    </source>
</evidence>
<dbReference type="GO" id="GO:0016020">
    <property type="term" value="C:membrane"/>
    <property type="evidence" value="ECO:0007669"/>
    <property type="project" value="UniProtKB-SubCell"/>
</dbReference>
<dbReference type="OrthoDB" id="5817083at2759"/>